<dbReference type="InterPro" id="IPR000792">
    <property type="entry name" value="Tscrpt_reg_LuxR_C"/>
</dbReference>
<dbReference type="EMBL" id="BMJS01000061">
    <property type="protein sequence ID" value="GGG08007.1"/>
    <property type="molecule type" value="Genomic_DNA"/>
</dbReference>
<dbReference type="Proteomes" id="UP000636949">
    <property type="component" value="Unassembled WGS sequence"/>
</dbReference>
<accession>A0A8J3E9I0</accession>
<protein>
    <recommendedName>
        <fullName evidence="4">HTH luxR-type domain-containing protein</fullName>
    </recommendedName>
</protein>
<comment type="caution">
    <text evidence="5">The sequence shown here is derived from an EMBL/GenBank/DDBJ whole genome shotgun (WGS) entry which is preliminary data.</text>
</comment>
<dbReference type="SMART" id="SM00421">
    <property type="entry name" value="HTH_LUXR"/>
    <property type="match status" value="1"/>
</dbReference>
<evidence type="ECO:0000256" key="3">
    <source>
        <dbReference type="ARBA" id="ARBA00023163"/>
    </source>
</evidence>
<dbReference type="SUPFAM" id="SSF46894">
    <property type="entry name" value="C-terminal effector domain of the bipartite response regulators"/>
    <property type="match status" value="1"/>
</dbReference>
<dbReference type="PANTHER" id="PTHR44688:SF16">
    <property type="entry name" value="DNA-BINDING TRANSCRIPTIONAL ACTIVATOR DEVR_DOSR"/>
    <property type="match status" value="1"/>
</dbReference>
<keyword evidence="3" id="KW-0804">Transcription</keyword>
<feature type="domain" description="HTH luxR-type" evidence="4">
    <location>
        <begin position="189"/>
        <end position="254"/>
    </location>
</feature>
<evidence type="ECO:0000313" key="5">
    <source>
        <dbReference type="EMBL" id="GGG08007.1"/>
    </source>
</evidence>
<evidence type="ECO:0000256" key="1">
    <source>
        <dbReference type="ARBA" id="ARBA00023015"/>
    </source>
</evidence>
<dbReference type="PRINTS" id="PR00038">
    <property type="entry name" value="HTHLUXR"/>
</dbReference>
<dbReference type="GO" id="GO:0006355">
    <property type="term" value="P:regulation of DNA-templated transcription"/>
    <property type="evidence" value="ECO:0007669"/>
    <property type="project" value="InterPro"/>
</dbReference>
<keyword evidence="6" id="KW-1185">Reference proteome</keyword>
<keyword evidence="1" id="KW-0805">Transcription regulation</keyword>
<evidence type="ECO:0000313" key="6">
    <source>
        <dbReference type="Proteomes" id="UP000636949"/>
    </source>
</evidence>
<dbReference type="PANTHER" id="PTHR44688">
    <property type="entry name" value="DNA-BINDING TRANSCRIPTIONAL ACTIVATOR DEVR_DOSR"/>
    <property type="match status" value="1"/>
</dbReference>
<gene>
    <name evidence="5" type="ORF">GCM10010995_26950</name>
</gene>
<dbReference type="InterPro" id="IPR036388">
    <property type="entry name" value="WH-like_DNA-bd_sf"/>
</dbReference>
<dbReference type="RefSeq" id="WP_206609109.1">
    <property type="nucleotide sequence ID" value="NZ_BMJS01000061.1"/>
</dbReference>
<evidence type="ECO:0000259" key="4">
    <source>
        <dbReference type="PROSITE" id="PS50043"/>
    </source>
</evidence>
<dbReference type="InterPro" id="IPR016032">
    <property type="entry name" value="Sig_transdc_resp-reg_C-effctor"/>
</dbReference>
<reference evidence="5" key="2">
    <citation type="submission" date="2020-09" db="EMBL/GenBank/DDBJ databases">
        <authorList>
            <person name="Sun Q."/>
            <person name="Zhou Y."/>
        </authorList>
    </citation>
    <scope>NUCLEOTIDE SEQUENCE</scope>
    <source>
        <strain evidence="5">CGMCC 1.15758</strain>
    </source>
</reference>
<dbReference type="AlphaFoldDB" id="A0A8J3E9I0"/>
<organism evidence="5 6">
    <name type="scientific">Cysteiniphilum litorale</name>
    <dbReference type="NCBI Taxonomy" id="2056700"/>
    <lineage>
        <taxon>Bacteria</taxon>
        <taxon>Pseudomonadati</taxon>
        <taxon>Pseudomonadota</taxon>
        <taxon>Gammaproteobacteria</taxon>
        <taxon>Thiotrichales</taxon>
        <taxon>Fastidiosibacteraceae</taxon>
        <taxon>Cysteiniphilum</taxon>
    </lineage>
</organism>
<dbReference type="CDD" id="cd06170">
    <property type="entry name" value="LuxR_C_like"/>
    <property type="match status" value="1"/>
</dbReference>
<dbReference type="Pfam" id="PF00196">
    <property type="entry name" value="GerE"/>
    <property type="match status" value="1"/>
</dbReference>
<dbReference type="Gene3D" id="1.10.10.10">
    <property type="entry name" value="Winged helix-like DNA-binding domain superfamily/Winged helix DNA-binding domain"/>
    <property type="match status" value="1"/>
</dbReference>
<evidence type="ECO:0000256" key="2">
    <source>
        <dbReference type="ARBA" id="ARBA00023125"/>
    </source>
</evidence>
<dbReference type="PROSITE" id="PS50043">
    <property type="entry name" value="HTH_LUXR_2"/>
    <property type="match status" value="1"/>
</dbReference>
<sequence>MNIVPNEVILKSKPKVLEIGRPLREQSNINFLVYVKQYDDGSFCDVISNEEWTYHFYNKYLSKTETTTERLQSGINYWRRNTNHSISDVQEDARSNFDIDARIEFVYRDNIQNCYHLYAFTSSCRNADKAYRFYDMHRGKLLKFISHFNREASDLIARCDLPENRINIPNYLAPVMQNTKRDYAFELKTENASTELKDREFEVMILYANGCTEKQIAEMLNRSPNTVSTYLQIIRDKTGCHDKRELHRYVVDKGLSNLEQFFFPYINA</sequence>
<dbReference type="GO" id="GO:0003677">
    <property type="term" value="F:DNA binding"/>
    <property type="evidence" value="ECO:0007669"/>
    <property type="project" value="UniProtKB-KW"/>
</dbReference>
<reference evidence="5" key="1">
    <citation type="journal article" date="2014" name="Int. J. Syst. Evol. Microbiol.">
        <title>Complete genome sequence of Corynebacterium casei LMG S-19264T (=DSM 44701T), isolated from a smear-ripened cheese.</title>
        <authorList>
            <consortium name="US DOE Joint Genome Institute (JGI-PGF)"/>
            <person name="Walter F."/>
            <person name="Albersmeier A."/>
            <person name="Kalinowski J."/>
            <person name="Ruckert C."/>
        </authorList>
    </citation>
    <scope>NUCLEOTIDE SEQUENCE</scope>
    <source>
        <strain evidence="5">CGMCC 1.15758</strain>
    </source>
</reference>
<proteinExistence type="predicted"/>
<name>A0A8J3E9I0_9GAMM</name>
<keyword evidence="2" id="KW-0238">DNA-binding</keyword>